<evidence type="ECO:0000256" key="3">
    <source>
        <dbReference type="ARBA" id="ARBA00022692"/>
    </source>
</evidence>
<dbReference type="PANTHER" id="PTHR12778">
    <property type="entry name" value="SOLUTE CARRIER FAMILY 33 ACETYL-COA TRANSPORTER -RELATED"/>
    <property type="match status" value="1"/>
</dbReference>
<keyword evidence="5 6" id="KW-0472">Membrane</keyword>
<feature type="transmembrane region" description="Helical" evidence="6">
    <location>
        <begin position="105"/>
        <end position="131"/>
    </location>
</feature>
<feature type="transmembrane region" description="Helical" evidence="6">
    <location>
        <begin position="143"/>
        <end position="163"/>
    </location>
</feature>
<feature type="transmembrane region" description="Helical" evidence="6">
    <location>
        <begin position="218"/>
        <end position="240"/>
    </location>
</feature>
<dbReference type="RefSeq" id="WP_193185228.1">
    <property type="nucleotide sequence ID" value="NZ_JACVXA010000064.1"/>
</dbReference>
<feature type="transmembrane region" description="Helical" evidence="6">
    <location>
        <begin position="372"/>
        <end position="391"/>
    </location>
</feature>
<feature type="transmembrane region" description="Helical" evidence="6">
    <location>
        <begin position="313"/>
        <end position="333"/>
    </location>
</feature>
<dbReference type="GO" id="GO:0016020">
    <property type="term" value="C:membrane"/>
    <property type="evidence" value="ECO:0007669"/>
    <property type="project" value="UniProtKB-SubCell"/>
</dbReference>
<evidence type="ECO:0000256" key="4">
    <source>
        <dbReference type="ARBA" id="ARBA00022989"/>
    </source>
</evidence>
<dbReference type="Pfam" id="PF13000">
    <property type="entry name" value="Acatn"/>
    <property type="match status" value="1"/>
</dbReference>
<feature type="transmembrane region" description="Helical" evidence="6">
    <location>
        <begin position="40"/>
        <end position="57"/>
    </location>
</feature>
<dbReference type="GO" id="GO:0008521">
    <property type="term" value="F:acetyl-CoA transmembrane transporter activity"/>
    <property type="evidence" value="ECO:0007669"/>
    <property type="project" value="InterPro"/>
</dbReference>
<evidence type="ECO:0000313" key="8">
    <source>
        <dbReference type="Proteomes" id="UP000609121"/>
    </source>
</evidence>
<evidence type="ECO:0000256" key="1">
    <source>
        <dbReference type="ARBA" id="ARBA00004141"/>
    </source>
</evidence>
<feature type="transmembrane region" description="Helical" evidence="6">
    <location>
        <begin position="169"/>
        <end position="191"/>
    </location>
</feature>
<dbReference type="AlphaFoldDB" id="A0A8J7CWY5"/>
<dbReference type="InterPro" id="IPR024371">
    <property type="entry name" value="AcetylCoA_trans_1-like"/>
</dbReference>
<dbReference type="SUPFAM" id="SSF103473">
    <property type="entry name" value="MFS general substrate transporter"/>
    <property type="match status" value="1"/>
</dbReference>
<comment type="subcellular location">
    <subcellularLocation>
        <location evidence="1">Membrane</location>
        <topology evidence="1">Multi-pass membrane protein</topology>
    </subcellularLocation>
</comment>
<keyword evidence="8" id="KW-1185">Reference proteome</keyword>
<protein>
    <submittedName>
        <fullName evidence="7">MFS transporter</fullName>
    </submittedName>
</protein>
<evidence type="ECO:0000313" key="7">
    <source>
        <dbReference type="EMBL" id="MBE3639944.1"/>
    </source>
</evidence>
<dbReference type="Proteomes" id="UP000609121">
    <property type="component" value="Unassembled WGS sequence"/>
</dbReference>
<feature type="transmembrane region" description="Helical" evidence="6">
    <location>
        <begin position="7"/>
        <end position="28"/>
    </location>
</feature>
<feature type="transmembrane region" description="Helical" evidence="6">
    <location>
        <begin position="345"/>
        <end position="366"/>
    </location>
</feature>
<dbReference type="EMBL" id="JACVXA010000064">
    <property type="protein sequence ID" value="MBE3639944.1"/>
    <property type="molecule type" value="Genomic_DNA"/>
</dbReference>
<name>A0A8J7CWY5_9RHOB</name>
<evidence type="ECO:0000256" key="5">
    <source>
        <dbReference type="ARBA" id="ARBA00023136"/>
    </source>
</evidence>
<keyword evidence="3 6" id="KW-0812">Transmembrane</keyword>
<keyword evidence="2" id="KW-0813">Transport</keyword>
<dbReference type="PANTHER" id="PTHR12778:SF10">
    <property type="entry name" value="MAJOR FACILITATOR SUPERFAMILY DOMAIN-CONTAINING PROTEIN 3"/>
    <property type="match status" value="1"/>
</dbReference>
<dbReference type="InterPro" id="IPR004752">
    <property type="entry name" value="AmpG_permease/AT-1"/>
</dbReference>
<dbReference type="GO" id="GO:0035348">
    <property type="term" value="P:acetyl-CoA transmembrane transport"/>
    <property type="evidence" value="ECO:0007669"/>
    <property type="project" value="InterPro"/>
</dbReference>
<comment type="caution">
    <text evidence="7">The sequence shown here is derived from an EMBL/GenBank/DDBJ whole genome shotgun (WGS) entry which is preliminary data.</text>
</comment>
<feature type="transmembrane region" description="Helical" evidence="6">
    <location>
        <begin position="252"/>
        <end position="272"/>
    </location>
</feature>
<sequence length="402" mass="40592">MAGRTAFGIVGTIGGVYVAQSVLSGLTWSGLPGVLRAQDLPLDRIGLVSLVVLPWALKFLWSPALERLRLPARGRDRSAAIVLAGAAVIAAALCVAGAIGPVPVLPVLAVLMLAAVAAATVDIACDGYAVAALSRAGQGWGNAAQVGGAYLGAAIGGGLFLVLAGRLGWAPAVWTMAALILGLCLPFWAFARGAVPATRSHVPSLRAAWARPEIRRGLGVAALFVLAQKTAMGLFGPFFIDAGYSLEQLGVVSGAGSLTLGLCGALCGGAVVRRFGSRPVLCVSVLVQAGLLALVAAAALLPAVPAAIVAPPALVASAAFMAFGFVALYAQFMRWSDPRQAGVDFTLFQCMDATVSMIGGVAAGIIAERFGYGVFFAGSAALSLAVLPLLLRATGRAAAPVP</sequence>
<organism evidence="7 8">
    <name type="scientific">Mangrovicoccus algicola</name>
    <dbReference type="NCBI Taxonomy" id="2771008"/>
    <lineage>
        <taxon>Bacteria</taxon>
        <taxon>Pseudomonadati</taxon>
        <taxon>Pseudomonadota</taxon>
        <taxon>Alphaproteobacteria</taxon>
        <taxon>Rhodobacterales</taxon>
        <taxon>Paracoccaceae</taxon>
        <taxon>Mangrovicoccus</taxon>
    </lineage>
</organism>
<dbReference type="Gene3D" id="1.20.1250.20">
    <property type="entry name" value="MFS general substrate transporter like domains"/>
    <property type="match status" value="1"/>
</dbReference>
<reference evidence="7" key="1">
    <citation type="submission" date="2020-09" db="EMBL/GenBank/DDBJ databases">
        <title>A novel bacterium of genus Mangrovicoccus, isolated from South China Sea.</title>
        <authorList>
            <person name="Huang H."/>
            <person name="Mo K."/>
            <person name="Hu Y."/>
        </authorList>
    </citation>
    <scope>NUCLEOTIDE SEQUENCE</scope>
    <source>
        <strain evidence="7">HB182678</strain>
    </source>
</reference>
<gene>
    <name evidence="7" type="ORF">ICN82_17205</name>
</gene>
<proteinExistence type="predicted"/>
<keyword evidence="4 6" id="KW-1133">Transmembrane helix</keyword>
<accession>A0A8J7CWY5</accession>
<evidence type="ECO:0000256" key="2">
    <source>
        <dbReference type="ARBA" id="ARBA00022448"/>
    </source>
</evidence>
<feature type="transmembrane region" description="Helical" evidence="6">
    <location>
        <begin position="279"/>
        <end position="301"/>
    </location>
</feature>
<feature type="transmembrane region" description="Helical" evidence="6">
    <location>
        <begin position="78"/>
        <end position="99"/>
    </location>
</feature>
<evidence type="ECO:0000256" key="6">
    <source>
        <dbReference type="SAM" id="Phobius"/>
    </source>
</evidence>
<dbReference type="InterPro" id="IPR036259">
    <property type="entry name" value="MFS_trans_sf"/>
</dbReference>